<dbReference type="Proteomes" id="UP000001410">
    <property type="component" value="Chromosome"/>
</dbReference>
<gene>
    <name evidence="2" type="ordered locus">c4482</name>
</gene>
<dbReference type="KEGG" id="ecc:c4482"/>
<dbReference type="eggNOG" id="COG1940">
    <property type="taxonomic scope" value="Bacteria"/>
</dbReference>
<accession>A0A0H2VEV2</accession>
<keyword evidence="3" id="KW-1185">Reference proteome</keyword>
<evidence type="ECO:0000313" key="3">
    <source>
        <dbReference type="Proteomes" id="UP000001410"/>
    </source>
</evidence>
<organism evidence="2 3">
    <name type="scientific">Escherichia coli O6:H1 (strain CFT073 / ATCC 700928 / UPEC)</name>
    <dbReference type="NCBI Taxonomy" id="199310"/>
    <lineage>
        <taxon>Bacteria</taxon>
        <taxon>Pseudomonadati</taxon>
        <taxon>Pseudomonadota</taxon>
        <taxon>Gammaproteobacteria</taxon>
        <taxon>Enterobacterales</taxon>
        <taxon>Enterobacteriaceae</taxon>
        <taxon>Escherichia</taxon>
    </lineage>
</organism>
<dbReference type="HOGENOM" id="CLU_036604_0_3_6"/>
<dbReference type="SUPFAM" id="SSF53067">
    <property type="entry name" value="Actin-like ATPase domain"/>
    <property type="match status" value="1"/>
</dbReference>
<sequence>MTRLLRNKERDMHYLGLDIGGTKIAAVVMDAHGWEIRRYRCPTQKSTYQQFVSCVVALIEQIRRDVQRPMLTGIALPGSISPLTGLIKNANIQVINGHALQADLQQLLGQPVVIANDGNCFALSEACDGAGQDYDVVFGITLGTGCGGGIAIKQRPFIGAWGNAAECGHITLPGYTEQEDGPSVSCYCGKHNCVESFVSGSGFSERYQQMTGNLLTSAAIVTLAQRGDACAMQQVARFRQQLARTLATIVNVVDPGVIVIGGGLSNVELLITDLNAEVAPLVFTDQFTTPIVKAQHGDSSGMRGAAWLAMRNGEANETFTN</sequence>
<evidence type="ECO:0008006" key="4">
    <source>
        <dbReference type="Google" id="ProtNLM"/>
    </source>
</evidence>
<proteinExistence type="predicted"/>
<name>A0A0H2VEV2_ECOL6</name>
<dbReference type="InterPro" id="IPR043129">
    <property type="entry name" value="ATPase_NBD"/>
</dbReference>
<keyword evidence="1" id="KW-0119">Carbohydrate metabolism</keyword>
<dbReference type="PANTHER" id="PTHR18964:SF174">
    <property type="entry name" value="D-ALLOSE KINASE-RELATED"/>
    <property type="match status" value="1"/>
</dbReference>
<reference evidence="2 3" key="1">
    <citation type="journal article" date="2002" name="Proc. Natl. Acad. Sci. U.S.A.">
        <title>Extensive mosaic structure revealed by the complete genome sequence of uropathogenic Escherichia coli.</title>
        <authorList>
            <person name="Welch R.A."/>
            <person name="Burland V."/>
            <person name="Plunkett G.III."/>
            <person name="Redford P."/>
            <person name="Roesch P."/>
            <person name="Rasko D."/>
            <person name="Buckles E.L."/>
            <person name="Liou S.R."/>
            <person name="Boutin A."/>
            <person name="Hackett J."/>
            <person name="Stroud D."/>
            <person name="Mayhew G.F."/>
            <person name="Rose D.J."/>
            <person name="Zhou S."/>
            <person name="Schwartz D.C."/>
            <person name="Perna N.T."/>
            <person name="Mobley H.L."/>
            <person name="Donnenberg M.S."/>
            <person name="Blattner F.R."/>
        </authorList>
    </citation>
    <scope>NUCLEOTIDE SEQUENCE [LARGE SCALE GENOMIC DNA]</scope>
    <source>
        <strain evidence="3">CFT073 / ATCC 700928 / UPEC</strain>
    </source>
</reference>
<dbReference type="PANTHER" id="PTHR18964">
    <property type="entry name" value="ROK (REPRESSOR, ORF, KINASE) FAMILY"/>
    <property type="match status" value="1"/>
</dbReference>
<evidence type="ECO:0000313" key="2">
    <source>
        <dbReference type="EMBL" id="AAN82918.1"/>
    </source>
</evidence>
<dbReference type="STRING" id="199310.c4482"/>
<dbReference type="PROSITE" id="PS01125">
    <property type="entry name" value="ROK"/>
    <property type="match status" value="1"/>
</dbReference>
<protein>
    <recommendedName>
        <fullName evidence="4">ROK family protein</fullName>
    </recommendedName>
</protein>
<dbReference type="InterPro" id="IPR000600">
    <property type="entry name" value="ROK"/>
</dbReference>
<dbReference type="GO" id="GO:0004396">
    <property type="term" value="F:hexokinase activity"/>
    <property type="evidence" value="ECO:0007669"/>
    <property type="project" value="TreeGrafter"/>
</dbReference>
<dbReference type="EMBL" id="AE014075">
    <property type="protein sequence ID" value="AAN82918.1"/>
    <property type="molecule type" value="Genomic_DNA"/>
</dbReference>
<evidence type="ECO:0000256" key="1">
    <source>
        <dbReference type="ARBA" id="ARBA00023277"/>
    </source>
</evidence>
<dbReference type="Pfam" id="PF00480">
    <property type="entry name" value="ROK"/>
    <property type="match status" value="1"/>
</dbReference>
<dbReference type="AlphaFoldDB" id="A0A0H2VEV2"/>
<dbReference type="Gene3D" id="3.30.420.40">
    <property type="match status" value="2"/>
</dbReference>
<dbReference type="InterPro" id="IPR049874">
    <property type="entry name" value="ROK_cs"/>
</dbReference>
<dbReference type="SMR" id="A0A0H2VEV2"/>